<comment type="caution">
    <text evidence="2">The sequence shown here is derived from an EMBL/GenBank/DDBJ whole genome shotgun (WGS) entry which is preliminary data.</text>
</comment>
<dbReference type="EMBL" id="SDOV01000007">
    <property type="protein sequence ID" value="KAH7638853.1"/>
    <property type="molecule type" value="Genomic_DNA"/>
</dbReference>
<name>A0A9D4NV14_DERFA</name>
<dbReference type="Proteomes" id="UP000828236">
    <property type="component" value="Unassembled WGS sequence"/>
</dbReference>
<proteinExistence type="predicted"/>
<accession>A0A9D4NV14</accession>
<organism evidence="2">
    <name type="scientific">Dermatophagoides farinae</name>
    <name type="common">American house dust mite</name>
    <dbReference type="NCBI Taxonomy" id="6954"/>
    <lineage>
        <taxon>Eukaryota</taxon>
        <taxon>Metazoa</taxon>
        <taxon>Ecdysozoa</taxon>
        <taxon>Arthropoda</taxon>
        <taxon>Chelicerata</taxon>
        <taxon>Arachnida</taxon>
        <taxon>Acari</taxon>
        <taxon>Acariformes</taxon>
        <taxon>Sarcoptiformes</taxon>
        <taxon>Astigmata</taxon>
        <taxon>Psoroptidia</taxon>
        <taxon>Analgoidea</taxon>
        <taxon>Pyroglyphidae</taxon>
        <taxon>Dermatophagoidinae</taxon>
        <taxon>Dermatophagoides</taxon>
    </lineage>
</organism>
<feature type="compositionally biased region" description="Basic and acidic residues" evidence="1">
    <location>
        <begin position="89"/>
        <end position="98"/>
    </location>
</feature>
<protein>
    <submittedName>
        <fullName evidence="2">Uncharacterized protein</fullName>
    </submittedName>
</protein>
<dbReference type="AlphaFoldDB" id="A0A9D4NV14"/>
<gene>
    <name evidence="2" type="ORF">HUG17_2886</name>
</gene>
<reference evidence="2" key="2">
    <citation type="journal article" date="2021" name="World Allergy Organ. J.">
        <title>Chromosome-level assembly of Dermatophagoides farinae genome and transcriptome reveals two novel allergens Der f 37 and Der f 39.</title>
        <authorList>
            <person name="Chen J."/>
            <person name="Cai Z."/>
            <person name="Fan D."/>
            <person name="Hu J."/>
            <person name="Hou Y."/>
            <person name="He Y."/>
            <person name="Zhang Z."/>
            <person name="Zhao Z."/>
            <person name="Gao P."/>
            <person name="Hu W."/>
            <person name="Sun J."/>
            <person name="Li J."/>
            <person name="Ji K."/>
        </authorList>
    </citation>
    <scope>NUCLEOTIDE SEQUENCE</scope>
    <source>
        <strain evidence="2">JKM2019</strain>
    </source>
</reference>
<sequence length="147" mass="17577">MEKKNNKESLYDWLIKNNNNQNIKNGRMKRSGIADQRLAELLELARLDMIRKLVRDSTTHHSSTSIDEDVAYGLIDPHVIGRRRRRRHYAESVDEQKHRSTTLQNEQLQRKINDNRPVRLLLLSREQQQKNLINHDHHQQRTNEDKN</sequence>
<evidence type="ECO:0000256" key="1">
    <source>
        <dbReference type="SAM" id="MobiDB-lite"/>
    </source>
</evidence>
<reference evidence="2" key="1">
    <citation type="submission" date="2020-06" db="EMBL/GenBank/DDBJ databases">
        <authorList>
            <person name="Ji K."/>
            <person name="Li J."/>
        </authorList>
    </citation>
    <scope>NUCLEOTIDE SEQUENCE</scope>
    <source>
        <strain evidence="2">JKM2019</strain>
        <tissue evidence="2">Whole body</tissue>
    </source>
</reference>
<evidence type="ECO:0000313" key="2">
    <source>
        <dbReference type="EMBL" id="KAH7638853.1"/>
    </source>
</evidence>
<feature type="region of interest" description="Disordered" evidence="1">
    <location>
        <begin position="84"/>
        <end position="111"/>
    </location>
</feature>